<dbReference type="AlphaFoldDB" id="A0A354M0L2"/>
<evidence type="ECO:0000313" key="1">
    <source>
        <dbReference type="EMBL" id="HBJ08051.1"/>
    </source>
</evidence>
<dbReference type="NCBIfam" id="TIGR04183">
    <property type="entry name" value="Por_Secre_tail"/>
    <property type="match status" value="1"/>
</dbReference>
<evidence type="ECO:0008006" key="3">
    <source>
        <dbReference type="Google" id="ProtNLM"/>
    </source>
</evidence>
<dbReference type="SUPFAM" id="SSF52266">
    <property type="entry name" value="SGNH hydrolase"/>
    <property type="match status" value="1"/>
</dbReference>
<gene>
    <name evidence="1" type="ORF">DDY73_03525</name>
</gene>
<dbReference type="Gene3D" id="2.160.20.10">
    <property type="entry name" value="Single-stranded right-handed beta-helix, Pectin lyase-like"/>
    <property type="match status" value="1"/>
</dbReference>
<name>A0A354M0L2_9BACT</name>
<dbReference type="PANTHER" id="PTHR11319:SF35">
    <property type="entry name" value="OUTER MEMBRANE PROTEIN PMPC-RELATED"/>
    <property type="match status" value="1"/>
</dbReference>
<dbReference type="Proteomes" id="UP000262954">
    <property type="component" value="Unassembled WGS sequence"/>
</dbReference>
<dbReference type="PANTHER" id="PTHR11319">
    <property type="entry name" value="G PROTEIN-COUPLED RECEPTOR-RELATED"/>
    <property type="match status" value="1"/>
</dbReference>
<dbReference type="InterPro" id="IPR012334">
    <property type="entry name" value="Pectin_lyas_fold"/>
</dbReference>
<sequence>MKNLFIGKYLVIALCLLSVQSLIAKDIYLSVNGVDTNNGLSESGAVATLAKALSLIEDGDNIRVSGIIDVSKEVSGIEGVAIPQMAFSIIGDSPSTSGFTGNGVTRIFNIDSNDKETQYKNLSFINGAQNQTKGSAVFIQNSRSVFTNCIFKNNIAVSCKGTVYLYTPNQVEFYDCIFTDNQVQQGGAVFSEMRGKLVMDRCMITNCNLQSVANSNGGGLQILGIESFVLKNSTVRNCSVAQRGGGINIENNINTNEIVRSSIRIENSLLAENNATDAGGAIAIKNALSDNIMDMQIINCTIWKNYVKTQGGAALYIPSAQKGSSVSIVNCTITENTASGNRGFGCGLCFWKENDNTSTQLLAKRIYNSIVESNMTDPQGQSSDMGFRYTPVEGEDLFISNSYLGFGVQTGAPLKLETGNENVSGYELSRLSGLVSSTEEYVNRQNSIPLFPNCDALTAGKASFLQDLGINTDQIGNIRSFENGTCAVGAVEMAATLDPGKIDGSYQHIIMYGQSLSTGHQSWPVISTENVPGNFMIGDQVWINYGNKNFDEIKPLIGNVSAAFANNSNIRNRNAGTIAECPLLGAVNHIQKKLQPGTNILATSAGTSGTSIEELSKENEFSTCFSQFSNTLLQGSKLAFENNKSISCPVIFFMQGEYNYTSYENKGMTVGSYSTTDGKLYYKYLLQLKNNMQDAVKKYYGQDDAPLFITYQTGAQYTRGTTLEVGMAQLNASNENEDIVCAGPVYPMTDRGGHLDSNGYRWYGEMLGKVYYKTCILKEDFKPLQPIEITRNPENANEISIRFIVPKLPLVFDSKLVESQKNLGFVLSNNSVEQTITNIQIKDDCVVLTSASPLTGNVEVSYATQKTNGHGNLRDSDDYEAFFNYIDLDKKVNGEYVYPRDENETTLRPNYEPRDENFKIIYDQPYPLYNFSVAFYYKIPQGENIYKVPSLSAVNKVTENMPLIYQNGNNLIVQLPNNEKGTAMIFNMYGQNLKSVILDENKTSIPVASLDKKIYIVKILTKNGSITQKVQIR</sequence>
<dbReference type="InterPro" id="IPR011050">
    <property type="entry name" value="Pectin_lyase_fold/virulence"/>
</dbReference>
<accession>A0A354M0L2</accession>
<proteinExistence type="predicted"/>
<protein>
    <recommendedName>
        <fullName evidence="3">Secretion system C-terminal sorting domain-containing protein</fullName>
    </recommendedName>
</protein>
<comment type="caution">
    <text evidence="1">The sequence shown here is derived from an EMBL/GenBank/DDBJ whole genome shotgun (WGS) entry which is preliminary data.</text>
</comment>
<evidence type="ECO:0000313" key="2">
    <source>
        <dbReference type="Proteomes" id="UP000262954"/>
    </source>
</evidence>
<dbReference type="InterPro" id="IPR036514">
    <property type="entry name" value="SGNH_hydro_sf"/>
</dbReference>
<dbReference type="SUPFAM" id="SSF51126">
    <property type="entry name" value="Pectin lyase-like"/>
    <property type="match status" value="1"/>
</dbReference>
<dbReference type="Gene3D" id="3.40.50.1110">
    <property type="entry name" value="SGNH hydrolase"/>
    <property type="match status" value="1"/>
</dbReference>
<dbReference type="GO" id="GO:0016788">
    <property type="term" value="F:hydrolase activity, acting on ester bonds"/>
    <property type="evidence" value="ECO:0007669"/>
    <property type="project" value="UniProtKB-ARBA"/>
</dbReference>
<reference evidence="1 2" key="1">
    <citation type="journal article" date="2018" name="Nat. Biotechnol.">
        <title>A standardized bacterial taxonomy based on genome phylogeny substantially revises the tree of life.</title>
        <authorList>
            <person name="Parks D.H."/>
            <person name="Chuvochina M."/>
            <person name="Waite D.W."/>
            <person name="Rinke C."/>
            <person name="Skarshewski A."/>
            <person name="Chaumeil P.A."/>
            <person name="Hugenholtz P."/>
        </authorList>
    </citation>
    <scope>NUCLEOTIDE SEQUENCE [LARGE SCALE GENOMIC DNA]</scope>
    <source>
        <strain evidence="1">UBA11482</strain>
    </source>
</reference>
<dbReference type="EMBL" id="DNWC01000051">
    <property type="protein sequence ID" value="HBJ08051.1"/>
    <property type="molecule type" value="Genomic_DNA"/>
</dbReference>
<dbReference type="InterPro" id="IPR026444">
    <property type="entry name" value="Secre_tail"/>
</dbReference>
<organism evidence="1 2">
    <name type="scientific">Coprobacter fastidiosus</name>
    <dbReference type="NCBI Taxonomy" id="1099853"/>
    <lineage>
        <taxon>Bacteria</taxon>
        <taxon>Pseudomonadati</taxon>
        <taxon>Bacteroidota</taxon>
        <taxon>Bacteroidia</taxon>
        <taxon>Bacteroidales</taxon>
        <taxon>Barnesiellaceae</taxon>
        <taxon>Coprobacter</taxon>
    </lineage>
</organism>